<feature type="transmembrane region" description="Helical" evidence="1">
    <location>
        <begin position="17"/>
        <end position="37"/>
    </location>
</feature>
<gene>
    <name evidence="4" type="ORF">B4088_0160</name>
</gene>
<keyword evidence="1" id="KW-0812">Transmembrane</keyword>
<evidence type="ECO:0000259" key="2">
    <source>
        <dbReference type="Pfam" id="PF06030"/>
    </source>
</evidence>
<feature type="domain" description="WxL Interacting Protein peptidoglycan binding" evidence="2">
    <location>
        <begin position="54"/>
        <end position="173"/>
    </location>
</feature>
<dbReference type="InterPro" id="IPR021759">
    <property type="entry name" value="WxLIP_HBD"/>
</dbReference>
<dbReference type="Pfam" id="PF11797">
    <property type="entry name" value="WxLIP_HBD"/>
    <property type="match status" value="1"/>
</dbReference>
<dbReference type="PATRIC" id="fig|1396.535.peg.4549"/>
<comment type="caution">
    <text evidence="4">The sequence shown here is derived from an EMBL/GenBank/DDBJ whole genome shotgun (WGS) entry which is preliminary data.</text>
</comment>
<dbReference type="Proteomes" id="UP000076482">
    <property type="component" value="Unassembled WGS sequence"/>
</dbReference>
<dbReference type="InterPro" id="IPR010317">
    <property type="entry name" value="WxLIP_PGBD"/>
</dbReference>
<dbReference type="EMBL" id="LJKE01000010">
    <property type="protein sequence ID" value="KZD73360.1"/>
    <property type="molecule type" value="Genomic_DNA"/>
</dbReference>
<evidence type="ECO:0000313" key="5">
    <source>
        <dbReference type="Proteomes" id="UP000076482"/>
    </source>
</evidence>
<evidence type="ECO:0000259" key="3">
    <source>
        <dbReference type="Pfam" id="PF11797"/>
    </source>
</evidence>
<feature type="domain" description="WxL Interacting Protein host binding" evidence="3">
    <location>
        <begin position="190"/>
        <end position="324"/>
    </location>
</feature>
<keyword evidence="1" id="KW-1133">Transmembrane helix</keyword>
<dbReference type="CDD" id="cd12087">
    <property type="entry name" value="TM_EGFR-like"/>
    <property type="match status" value="1"/>
</dbReference>
<evidence type="ECO:0000313" key="4">
    <source>
        <dbReference type="EMBL" id="KZD73360.1"/>
    </source>
</evidence>
<feature type="transmembrane region" description="Helical" evidence="1">
    <location>
        <begin position="340"/>
        <end position="360"/>
    </location>
</feature>
<evidence type="ECO:0000256" key="1">
    <source>
        <dbReference type="SAM" id="Phobius"/>
    </source>
</evidence>
<name>A0A164R149_BACCE</name>
<protein>
    <submittedName>
        <fullName evidence="4">Cell surface protein</fullName>
    </submittedName>
</protein>
<accession>A0A164R149</accession>
<organism evidence="4 5">
    <name type="scientific">Bacillus cereus</name>
    <dbReference type="NCBI Taxonomy" id="1396"/>
    <lineage>
        <taxon>Bacteria</taxon>
        <taxon>Bacillati</taxon>
        <taxon>Bacillota</taxon>
        <taxon>Bacilli</taxon>
        <taxon>Bacillales</taxon>
        <taxon>Bacillaceae</taxon>
        <taxon>Bacillus</taxon>
        <taxon>Bacillus cereus group</taxon>
    </lineage>
</organism>
<sequence length="374" mass="42252">MYDSLLYIERRGRMKSYVYKILISTLVVIIFILSISLKPFKVVYAEEKQDSLPFDVSIHVPDNQLGDIKNYFNLQVKKKQNQTVKMDVHNKNNTPIKVNVKVANALTSANGGIMYVPNREVSQSILTDTDFYMDQYVQTPDAVTLEGNQTKTIEVHLTTPNNDGVFLGGLLFELANDTKAQNLEKDGLNFSVHNRIEYAVAIQLNSEKTENSVNKLSLKLNGTTVESYPTQPQVHALIQNTNANIVRDVSVYYEVLSKDNVLFHGNIPAFNVAPKSKVGLAIPWKAKEYKDGKYTLKVTIKENGIPKTYTEQIRITASNVTEYAEQTGAVKVLPGYSNQIYIIAAGVFMLIVSMFVFVWWRKKHANRKEENKAS</sequence>
<reference evidence="4 5" key="1">
    <citation type="submission" date="2015-09" db="EMBL/GenBank/DDBJ databases">
        <title>Bacillus cereus food isolates.</title>
        <authorList>
            <person name="Boekhorst J."/>
        </authorList>
    </citation>
    <scope>NUCLEOTIDE SEQUENCE [LARGE SCALE GENOMIC DNA]</scope>
    <source>
        <strain evidence="4 5">B4088</strain>
    </source>
</reference>
<keyword evidence="1" id="KW-0472">Membrane</keyword>
<proteinExistence type="predicted"/>
<dbReference type="Pfam" id="PF06030">
    <property type="entry name" value="WxLIP_PGBD"/>
    <property type="match status" value="1"/>
</dbReference>
<dbReference type="AlphaFoldDB" id="A0A164R149"/>